<evidence type="ECO:0000259" key="3">
    <source>
        <dbReference type="PROSITE" id="PS50089"/>
    </source>
</evidence>
<keyword evidence="1" id="KW-0479">Metal-binding</keyword>
<dbReference type="GO" id="GO:0008270">
    <property type="term" value="F:zinc ion binding"/>
    <property type="evidence" value="ECO:0007669"/>
    <property type="project" value="UniProtKB-KW"/>
</dbReference>
<feature type="compositionally biased region" description="Basic and acidic residues" evidence="2">
    <location>
        <begin position="785"/>
        <end position="825"/>
    </location>
</feature>
<reference evidence="4" key="1">
    <citation type="journal article" date="2020" name="Stud. Mycol.">
        <title>101 Dothideomycetes genomes: a test case for predicting lifestyles and emergence of pathogens.</title>
        <authorList>
            <person name="Haridas S."/>
            <person name="Albert R."/>
            <person name="Binder M."/>
            <person name="Bloem J."/>
            <person name="Labutti K."/>
            <person name="Salamov A."/>
            <person name="Andreopoulos B."/>
            <person name="Baker S."/>
            <person name="Barry K."/>
            <person name="Bills G."/>
            <person name="Bluhm B."/>
            <person name="Cannon C."/>
            <person name="Castanera R."/>
            <person name="Culley D."/>
            <person name="Daum C."/>
            <person name="Ezra D."/>
            <person name="Gonzalez J."/>
            <person name="Henrissat B."/>
            <person name="Kuo A."/>
            <person name="Liang C."/>
            <person name="Lipzen A."/>
            <person name="Lutzoni F."/>
            <person name="Magnuson J."/>
            <person name="Mondo S."/>
            <person name="Nolan M."/>
            <person name="Ohm R."/>
            <person name="Pangilinan J."/>
            <person name="Park H.-J."/>
            <person name="Ramirez L."/>
            <person name="Alfaro M."/>
            <person name="Sun H."/>
            <person name="Tritt A."/>
            <person name="Yoshinaga Y."/>
            <person name="Zwiers L.-H."/>
            <person name="Turgeon B."/>
            <person name="Goodwin S."/>
            <person name="Spatafora J."/>
            <person name="Crous P."/>
            <person name="Grigoriev I."/>
        </authorList>
    </citation>
    <scope>NUCLEOTIDE SEQUENCE</scope>
    <source>
        <strain evidence="4">CBS 675.92</strain>
    </source>
</reference>
<keyword evidence="1" id="KW-0862">Zinc</keyword>
<feature type="domain" description="RING-type" evidence="3">
    <location>
        <begin position="35"/>
        <end position="73"/>
    </location>
</feature>
<feature type="compositionally biased region" description="Basic and acidic residues" evidence="2">
    <location>
        <begin position="165"/>
        <end position="180"/>
    </location>
</feature>
<feature type="region of interest" description="Disordered" evidence="2">
    <location>
        <begin position="536"/>
        <end position="1075"/>
    </location>
</feature>
<feature type="compositionally biased region" description="Basic and acidic residues" evidence="2">
    <location>
        <begin position="768"/>
        <end position="778"/>
    </location>
</feature>
<keyword evidence="1" id="KW-0863">Zinc-finger</keyword>
<feature type="compositionally biased region" description="Basic and acidic residues" evidence="2">
    <location>
        <begin position="448"/>
        <end position="458"/>
    </location>
</feature>
<feature type="compositionally biased region" description="Basic residues" evidence="2">
    <location>
        <begin position="741"/>
        <end position="761"/>
    </location>
</feature>
<feature type="compositionally biased region" description="Basic and acidic residues" evidence="2">
    <location>
        <begin position="700"/>
        <end position="720"/>
    </location>
</feature>
<name>A0A6A5ULA3_9PLEO</name>
<evidence type="ECO:0000313" key="5">
    <source>
        <dbReference type="Proteomes" id="UP000800035"/>
    </source>
</evidence>
<protein>
    <recommendedName>
        <fullName evidence="3">RING-type domain-containing protein</fullName>
    </recommendedName>
</protein>
<feature type="compositionally biased region" description="Basic and acidic residues" evidence="2">
    <location>
        <begin position="626"/>
        <end position="645"/>
    </location>
</feature>
<dbReference type="SUPFAM" id="SSF57850">
    <property type="entry name" value="RING/U-box"/>
    <property type="match status" value="1"/>
</dbReference>
<dbReference type="EMBL" id="ML976980">
    <property type="protein sequence ID" value="KAF1961857.1"/>
    <property type="molecule type" value="Genomic_DNA"/>
</dbReference>
<feature type="region of interest" description="Disordered" evidence="2">
    <location>
        <begin position="354"/>
        <end position="397"/>
    </location>
</feature>
<feature type="compositionally biased region" description="Low complexity" evidence="2">
    <location>
        <begin position="124"/>
        <end position="143"/>
    </location>
</feature>
<dbReference type="InterPro" id="IPR001841">
    <property type="entry name" value="Znf_RING"/>
</dbReference>
<accession>A0A6A5ULA3</accession>
<feature type="compositionally biased region" description="Polar residues" evidence="2">
    <location>
        <begin position="466"/>
        <end position="476"/>
    </location>
</feature>
<organism evidence="4 5">
    <name type="scientific">Byssothecium circinans</name>
    <dbReference type="NCBI Taxonomy" id="147558"/>
    <lineage>
        <taxon>Eukaryota</taxon>
        <taxon>Fungi</taxon>
        <taxon>Dikarya</taxon>
        <taxon>Ascomycota</taxon>
        <taxon>Pezizomycotina</taxon>
        <taxon>Dothideomycetes</taxon>
        <taxon>Pleosporomycetidae</taxon>
        <taxon>Pleosporales</taxon>
        <taxon>Massarineae</taxon>
        <taxon>Massarinaceae</taxon>
        <taxon>Byssothecium</taxon>
    </lineage>
</organism>
<dbReference type="Gene3D" id="3.30.40.10">
    <property type="entry name" value="Zinc/RING finger domain, C3HC4 (zinc finger)"/>
    <property type="match status" value="1"/>
</dbReference>
<gene>
    <name evidence="4" type="ORF">CC80DRAFT_198760</name>
</gene>
<feature type="compositionally biased region" description="Polar residues" evidence="2">
    <location>
        <begin position="935"/>
        <end position="950"/>
    </location>
</feature>
<feature type="compositionally biased region" description="Gly residues" evidence="2">
    <location>
        <begin position="370"/>
        <end position="379"/>
    </location>
</feature>
<feature type="compositionally biased region" description="Basic residues" evidence="2">
    <location>
        <begin position="1042"/>
        <end position="1052"/>
    </location>
</feature>
<dbReference type="AlphaFoldDB" id="A0A6A5ULA3"/>
<feature type="compositionally biased region" description="Basic and acidic residues" evidence="2">
    <location>
        <begin position="1053"/>
        <end position="1075"/>
    </location>
</feature>
<dbReference type="OrthoDB" id="106784at2759"/>
<feature type="region of interest" description="Disordered" evidence="2">
    <location>
        <begin position="409"/>
        <end position="484"/>
    </location>
</feature>
<sequence>MAEAPADPKAAPLADDLREFAITLDSASAPKNFSCAICNTIAIDAYKLLCCNKPICSNCQEKLTFPATCPLCEHHPLEAESCVVNKVLRNTLRIWLAKQKKKKKGEKAASEAPTPTVETPTIQPTPVVEAAPVEEAGATSATTEVEEAEAVRDAAPAVETTSGAEDVKKTSTKTEADAPPERAASSTPQAGEKSAVNDQGEESADGASKEDAQYVQGMDGQSNGMFNNNQNMFQNGMPGQFGNYGPGRNQAGFGNGMPFNGMNPMNGMPNMMGNNMYMNPMGYGMNNANSMYGGYGGGMGLGMNPMNYGGGYGNGWGGMGGNYDGYNVGHNQSGAFPGMNQFQNKTNFPNQNRFNSNGGPFPQRANRNGSFGGGFGPGNGFNNANSRPGSGNGPINHHVRRFHQYVPHQLPKRPNFPTIAPSPTTKTDQCVPLQRDGQSPAGSAEPTVENKTESEHSAEVSAKGKATTQQDANVGESQDGEDAQGVENLTKTAGIEVPESNTLNQIQSVAGDDDDSQNFDYGMQSGMGFAPNMMGQYPQQPQFMNGPYQPHYNQNSFAHRGDHNAAYGSSTVVVGEPRGLGVAGAPTGPRAMREKNNLRGPNNPRFNPQAPRATPVQSSAPGSPQRESRSSPIRDEALRTREKSPSRSRSHSRGRDETREHNRERSRSADRGEDDKERVRTPAGDDDDRHEEHRRHRFSRHDDERDDYDGRHREDRDSRGNRTRSTTPDSKHRSRREEKHRSSRSHRDRSREHRKRHRSHSRSPAAENRYEDDADKLTSRRKSKSDKDKYRDRSRDRDRDGDRRDRKERDYDDDKYRSRDKEKDRERRRRRDREADDEDRDYDDDKYHDKHRSRRSRKDRDRERDRERDYDKEPRSATSTRPVSPPVNAPAGPSADRFSFRGASSKAKVMPPPPTGPRGLHAPKGPSADREGRGRTNSVISVPATPTESSVPDHYAAERERNARERVGLDTRELFPKQSSSSKPLQSRISSSSRPSLSSKRSRDDVDAVDAAPVSSSHRDKRRKSRDGDGNGGQLASLFTKGLRKSAGKRGGVKTEGEVERELERTERERDGRRW</sequence>
<evidence type="ECO:0000256" key="2">
    <source>
        <dbReference type="SAM" id="MobiDB-lite"/>
    </source>
</evidence>
<feature type="region of interest" description="Disordered" evidence="2">
    <location>
        <begin position="103"/>
        <end position="210"/>
    </location>
</feature>
<dbReference type="Proteomes" id="UP000800035">
    <property type="component" value="Unassembled WGS sequence"/>
</dbReference>
<proteinExistence type="predicted"/>
<feature type="compositionally biased region" description="Basic and acidic residues" evidence="2">
    <location>
        <begin position="955"/>
        <end position="975"/>
    </location>
</feature>
<feature type="compositionally biased region" description="Low complexity" evidence="2">
    <location>
        <begin position="978"/>
        <end position="999"/>
    </location>
</feature>
<keyword evidence="5" id="KW-1185">Reference proteome</keyword>
<evidence type="ECO:0000256" key="1">
    <source>
        <dbReference type="PROSITE-ProRule" id="PRU00175"/>
    </source>
</evidence>
<dbReference type="PROSITE" id="PS50089">
    <property type="entry name" value="ZF_RING_2"/>
    <property type="match status" value="1"/>
</dbReference>
<feature type="compositionally biased region" description="Basic and acidic residues" evidence="2">
    <location>
        <begin position="858"/>
        <end position="875"/>
    </location>
</feature>
<evidence type="ECO:0000313" key="4">
    <source>
        <dbReference type="EMBL" id="KAF1961857.1"/>
    </source>
</evidence>
<dbReference type="InterPro" id="IPR013083">
    <property type="entry name" value="Znf_RING/FYVE/PHD"/>
</dbReference>
<feature type="compositionally biased region" description="Basic and acidic residues" evidence="2">
    <location>
        <begin position="653"/>
        <end position="680"/>
    </location>
</feature>
<feature type="compositionally biased region" description="Basic and acidic residues" evidence="2">
    <location>
        <begin position="729"/>
        <end position="740"/>
    </location>
</feature>